<sequence length="123" mass="14111">MPDRATNTNTTIDQTQMDTRITSPTVTAAAASKFDSKGRAFPDTFNNREEFIQHYRRVPTFDWELRSIKPITDEQSRKSHYESTKGNPSAWTPDVDLSKYGNWQPDFSATSWEREYPTGSSNP</sequence>
<name>A0A4Q1BSJ5_TREME</name>
<feature type="compositionally biased region" description="Basic and acidic residues" evidence="1">
    <location>
        <begin position="72"/>
        <end position="83"/>
    </location>
</feature>
<organism evidence="2 3">
    <name type="scientific">Tremella mesenterica</name>
    <name type="common">Jelly fungus</name>
    <dbReference type="NCBI Taxonomy" id="5217"/>
    <lineage>
        <taxon>Eukaryota</taxon>
        <taxon>Fungi</taxon>
        <taxon>Dikarya</taxon>
        <taxon>Basidiomycota</taxon>
        <taxon>Agaricomycotina</taxon>
        <taxon>Tremellomycetes</taxon>
        <taxon>Tremellales</taxon>
        <taxon>Tremellaceae</taxon>
        <taxon>Tremella</taxon>
    </lineage>
</organism>
<gene>
    <name evidence="2" type="ORF">M231_01921</name>
</gene>
<keyword evidence="3" id="KW-1185">Reference proteome</keyword>
<dbReference type="Proteomes" id="UP000289152">
    <property type="component" value="Unassembled WGS sequence"/>
</dbReference>
<protein>
    <submittedName>
        <fullName evidence="2">Uncharacterized protein</fullName>
    </submittedName>
</protein>
<reference evidence="2 3" key="1">
    <citation type="submission" date="2016-06" db="EMBL/GenBank/DDBJ databases">
        <title>Evolution of pathogenesis and genome organization in the Tremellales.</title>
        <authorList>
            <person name="Cuomo C."/>
            <person name="Litvintseva A."/>
            <person name="Heitman J."/>
            <person name="Chen Y."/>
            <person name="Sun S."/>
            <person name="Springer D."/>
            <person name="Dromer F."/>
            <person name="Young S."/>
            <person name="Zeng Q."/>
            <person name="Chapman S."/>
            <person name="Gujja S."/>
            <person name="Saif S."/>
            <person name="Birren B."/>
        </authorList>
    </citation>
    <scope>NUCLEOTIDE SEQUENCE [LARGE SCALE GENOMIC DNA]</scope>
    <source>
        <strain evidence="2 3">ATCC 28783</strain>
    </source>
</reference>
<dbReference type="AlphaFoldDB" id="A0A4Q1BSJ5"/>
<evidence type="ECO:0000313" key="2">
    <source>
        <dbReference type="EMBL" id="RXK40862.1"/>
    </source>
</evidence>
<evidence type="ECO:0000313" key="3">
    <source>
        <dbReference type="Proteomes" id="UP000289152"/>
    </source>
</evidence>
<evidence type="ECO:0000256" key="1">
    <source>
        <dbReference type="SAM" id="MobiDB-lite"/>
    </source>
</evidence>
<comment type="caution">
    <text evidence="2">The sequence shown here is derived from an EMBL/GenBank/DDBJ whole genome shotgun (WGS) entry which is preliminary data.</text>
</comment>
<dbReference type="EMBL" id="SDIL01000014">
    <property type="protein sequence ID" value="RXK40862.1"/>
    <property type="molecule type" value="Genomic_DNA"/>
</dbReference>
<feature type="region of interest" description="Disordered" evidence="1">
    <location>
        <begin position="72"/>
        <end position="102"/>
    </location>
</feature>
<accession>A0A4Q1BSJ5</accession>
<proteinExistence type="predicted"/>
<dbReference type="InParanoid" id="A0A4Q1BSJ5"/>
<dbReference type="VEuPathDB" id="FungiDB:TREMEDRAFT_61337"/>